<accession>A0A250L1R7</accession>
<evidence type="ECO:0000313" key="6">
    <source>
        <dbReference type="EMBL" id="BBA37431.1"/>
    </source>
</evidence>
<evidence type="ECO:0000256" key="1">
    <source>
        <dbReference type="ARBA" id="ARBA00010476"/>
    </source>
</evidence>
<evidence type="ECO:0000256" key="2">
    <source>
        <dbReference type="ARBA" id="ARBA00023186"/>
    </source>
</evidence>
<comment type="subunit">
    <text evidence="4">Interacts with HscA and stimulates its ATPase activity.</text>
</comment>
<dbReference type="NCBIfam" id="TIGR00714">
    <property type="entry name" value="hscB"/>
    <property type="match status" value="1"/>
</dbReference>
<dbReference type="EMBL" id="AP017928">
    <property type="protein sequence ID" value="BBA37431.1"/>
    <property type="molecule type" value="Genomic_DNA"/>
</dbReference>
<dbReference type="GO" id="GO:0051087">
    <property type="term" value="F:protein-folding chaperone binding"/>
    <property type="evidence" value="ECO:0007669"/>
    <property type="project" value="InterPro"/>
</dbReference>
<reference evidence="6 7" key="1">
    <citation type="submission" date="2016-12" db="EMBL/GenBank/DDBJ databases">
        <title>Genome sequencing of Methylocaldum marinum.</title>
        <authorList>
            <person name="Takeuchi M."/>
            <person name="Kamagata Y."/>
            <person name="Hiraoka S."/>
            <person name="Oshima K."/>
            <person name="Hattori M."/>
            <person name="Iwasaki W."/>
        </authorList>
    </citation>
    <scope>NUCLEOTIDE SEQUENCE [LARGE SCALE GENOMIC DNA]</scope>
    <source>
        <strain evidence="6 7">S8</strain>
    </source>
</reference>
<dbReference type="NCBIfam" id="NF002935">
    <property type="entry name" value="PRK03578.1"/>
    <property type="match status" value="1"/>
</dbReference>
<dbReference type="GO" id="GO:0051259">
    <property type="term" value="P:protein complex oligomerization"/>
    <property type="evidence" value="ECO:0007669"/>
    <property type="project" value="InterPro"/>
</dbReference>
<dbReference type="Gene3D" id="1.10.287.110">
    <property type="entry name" value="DnaJ domain"/>
    <property type="match status" value="1"/>
</dbReference>
<dbReference type="AlphaFoldDB" id="A0A250L1R7"/>
<dbReference type="InterPro" id="IPR036386">
    <property type="entry name" value="HscB_C_sf"/>
</dbReference>
<name>A0A250L1R7_9GAMM</name>
<dbReference type="PANTHER" id="PTHR14021:SF15">
    <property type="entry name" value="IRON-SULFUR CLUSTER CO-CHAPERONE PROTEIN HSCB"/>
    <property type="match status" value="1"/>
</dbReference>
<dbReference type="PROSITE" id="PS50076">
    <property type="entry name" value="DNAJ_2"/>
    <property type="match status" value="1"/>
</dbReference>
<evidence type="ECO:0000256" key="4">
    <source>
        <dbReference type="HAMAP-Rule" id="MF_00682"/>
    </source>
</evidence>
<keyword evidence="7" id="KW-1185">Reference proteome</keyword>
<dbReference type="GO" id="GO:0006457">
    <property type="term" value="P:protein folding"/>
    <property type="evidence" value="ECO:0007669"/>
    <property type="project" value="UniProtKB-UniRule"/>
</dbReference>
<dbReference type="GO" id="GO:0001671">
    <property type="term" value="F:ATPase activator activity"/>
    <property type="evidence" value="ECO:0007669"/>
    <property type="project" value="InterPro"/>
</dbReference>
<dbReference type="SUPFAM" id="SSF47144">
    <property type="entry name" value="HSC20 (HSCB), C-terminal oligomerisation domain"/>
    <property type="match status" value="1"/>
</dbReference>
<dbReference type="Proteomes" id="UP000266313">
    <property type="component" value="Chromosome"/>
</dbReference>
<gene>
    <name evidence="4" type="primary">hscB</name>
    <name evidence="6" type="ORF">sS8_5514</name>
</gene>
<protein>
    <recommendedName>
        <fullName evidence="4">Co-chaperone protein HscB homolog</fullName>
    </recommendedName>
</protein>
<comment type="function">
    <text evidence="3 4">Co-chaperone involved in the maturation of iron-sulfur cluster-containing proteins. Seems to help targeting proteins to be folded toward HscA.</text>
</comment>
<evidence type="ECO:0000313" key="7">
    <source>
        <dbReference type="Proteomes" id="UP000266313"/>
    </source>
</evidence>
<dbReference type="HAMAP" id="MF_00682">
    <property type="entry name" value="HscB"/>
    <property type="match status" value="1"/>
</dbReference>
<comment type="similarity">
    <text evidence="1 4">Belongs to the HscB family.</text>
</comment>
<dbReference type="InterPro" id="IPR009073">
    <property type="entry name" value="HscB_oligo_C"/>
</dbReference>
<dbReference type="GO" id="GO:0044571">
    <property type="term" value="P:[2Fe-2S] cluster assembly"/>
    <property type="evidence" value="ECO:0007669"/>
    <property type="project" value="InterPro"/>
</dbReference>
<dbReference type="KEGG" id="mmai:sS8_5514"/>
<dbReference type="GO" id="GO:1990230">
    <property type="term" value="C:iron-sulfur cluster transfer complex"/>
    <property type="evidence" value="ECO:0007669"/>
    <property type="project" value="TreeGrafter"/>
</dbReference>
<feature type="domain" description="J" evidence="5">
    <location>
        <begin position="8"/>
        <end position="82"/>
    </location>
</feature>
<dbReference type="SUPFAM" id="SSF46565">
    <property type="entry name" value="Chaperone J-domain"/>
    <property type="match status" value="1"/>
</dbReference>
<keyword evidence="2 4" id="KW-0143">Chaperone</keyword>
<dbReference type="InterPro" id="IPR001623">
    <property type="entry name" value="DnaJ_domain"/>
</dbReference>
<dbReference type="Gene3D" id="1.20.1280.20">
    <property type="entry name" value="HscB, C-terminal domain"/>
    <property type="match status" value="1"/>
</dbReference>
<dbReference type="SMART" id="SM00271">
    <property type="entry name" value="DnaJ"/>
    <property type="match status" value="1"/>
</dbReference>
<dbReference type="Pfam" id="PF07743">
    <property type="entry name" value="HSCB_C"/>
    <property type="match status" value="1"/>
</dbReference>
<dbReference type="OrthoDB" id="287587at2"/>
<dbReference type="PANTHER" id="PTHR14021">
    <property type="entry name" value="IRON-SULFUR CLUSTER CO-CHAPERONE PROTEIN HSCB"/>
    <property type="match status" value="1"/>
</dbReference>
<proteinExistence type="inferred from homology"/>
<evidence type="ECO:0000259" key="5">
    <source>
        <dbReference type="PROSITE" id="PS50076"/>
    </source>
</evidence>
<dbReference type="InterPro" id="IPR004640">
    <property type="entry name" value="HscB"/>
</dbReference>
<evidence type="ECO:0000256" key="3">
    <source>
        <dbReference type="ARBA" id="ARBA00025596"/>
    </source>
</evidence>
<organism evidence="6 7">
    <name type="scientific">Methylocaldum marinum</name>
    <dbReference type="NCBI Taxonomy" id="1432792"/>
    <lineage>
        <taxon>Bacteria</taxon>
        <taxon>Pseudomonadati</taxon>
        <taxon>Pseudomonadota</taxon>
        <taxon>Gammaproteobacteria</taxon>
        <taxon>Methylococcales</taxon>
        <taxon>Methylococcaceae</taxon>
        <taxon>Methylocaldum</taxon>
    </lineage>
</organism>
<dbReference type="CDD" id="cd06257">
    <property type="entry name" value="DnaJ"/>
    <property type="match status" value="1"/>
</dbReference>
<sequence length="177" mass="20551">MTSAATRNFFELFQLPPLFQLDLDQLDRQYREMQARVHPDKAAHLSDTEKRLFLQWATLANEAYSTLKRPLDRARYLLRIHGVDTREEDNTAMPAEFLLEQIEWREELQSAMALRSPEALDRLSARLRSEMDSLLSSLATLLDVEQRHPAAADVVRQLAFLEKLGRDIDQAQTELEE</sequence>
<dbReference type="InterPro" id="IPR036869">
    <property type="entry name" value="J_dom_sf"/>
</dbReference>